<feature type="compositionally biased region" description="Acidic residues" evidence="1">
    <location>
        <begin position="1"/>
        <end position="11"/>
    </location>
</feature>
<sequence length="117" mass="13669">MKLVEEEEEEKEEKKGKGRGRGRIYDNPKVGEEVRSYDEGQKTQQVKKRQASRGRIFGCKTLPRAAGVRSSYYIRGPGRGRREGIYIKLPSRWSRTQKKKRRRSNKLLANWIFKGLA</sequence>
<name>E4UV61_ARTGP</name>
<dbReference type="HOGENOM" id="CLU_2084302_0_0_1"/>
<accession>E4UV61</accession>
<dbReference type="InParanoid" id="E4UV61"/>
<dbReference type="AlphaFoldDB" id="E4UV61"/>
<dbReference type="GeneID" id="10027872"/>
<organism evidence="3">
    <name type="scientific">Arthroderma gypseum (strain ATCC MYA-4604 / CBS 118893)</name>
    <name type="common">Microsporum gypseum</name>
    <dbReference type="NCBI Taxonomy" id="535722"/>
    <lineage>
        <taxon>Eukaryota</taxon>
        <taxon>Fungi</taxon>
        <taxon>Dikarya</taxon>
        <taxon>Ascomycota</taxon>
        <taxon>Pezizomycotina</taxon>
        <taxon>Eurotiomycetes</taxon>
        <taxon>Eurotiomycetidae</taxon>
        <taxon>Onygenales</taxon>
        <taxon>Arthrodermataceae</taxon>
        <taxon>Nannizzia</taxon>
    </lineage>
</organism>
<evidence type="ECO:0000313" key="3">
    <source>
        <dbReference type="Proteomes" id="UP000002669"/>
    </source>
</evidence>
<proteinExistence type="predicted"/>
<gene>
    <name evidence="2" type="ORF">MGYG_05191</name>
</gene>
<feature type="region of interest" description="Disordered" evidence="1">
    <location>
        <begin position="33"/>
        <end position="52"/>
    </location>
</feature>
<dbReference type="VEuPathDB" id="FungiDB:MGYG_05191"/>
<evidence type="ECO:0000256" key="1">
    <source>
        <dbReference type="SAM" id="MobiDB-lite"/>
    </source>
</evidence>
<dbReference type="RefSeq" id="XP_003172599.1">
    <property type="nucleotide sequence ID" value="XM_003172551.1"/>
</dbReference>
<evidence type="ECO:0000313" key="2">
    <source>
        <dbReference type="EMBL" id="EFR02188.1"/>
    </source>
</evidence>
<reference evidence="3" key="1">
    <citation type="journal article" date="2012" name="MBio">
        <title>Comparative genome analysis of Trichophyton rubrum and related dermatophytes reveals candidate genes involved in infection.</title>
        <authorList>
            <person name="Martinez D.A."/>
            <person name="Oliver B.G."/>
            <person name="Graeser Y."/>
            <person name="Goldberg J.M."/>
            <person name="Li W."/>
            <person name="Martinez-Rossi N.M."/>
            <person name="Monod M."/>
            <person name="Shelest E."/>
            <person name="Barton R.C."/>
            <person name="Birch E."/>
            <person name="Brakhage A.A."/>
            <person name="Chen Z."/>
            <person name="Gurr S.J."/>
            <person name="Heiman D."/>
            <person name="Heitman J."/>
            <person name="Kosti I."/>
            <person name="Rossi A."/>
            <person name="Saif S."/>
            <person name="Samalova M."/>
            <person name="Saunders C.W."/>
            <person name="Shea T."/>
            <person name="Summerbell R.C."/>
            <person name="Xu J."/>
            <person name="Young S."/>
            <person name="Zeng Q."/>
            <person name="Birren B.W."/>
            <person name="Cuomo C.A."/>
            <person name="White T.C."/>
        </authorList>
    </citation>
    <scope>NUCLEOTIDE SEQUENCE [LARGE SCALE GENOMIC DNA]</scope>
    <source>
        <strain evidence="3">ATCC MYA-4604 / CBS 118893</strain>
    </source>
</reference>
<dbReference type="EMBL" id="DS989825">
    <property type="protein sequence ID" value="EFR02188.1"/>
    <property type="molecule type" value="Genomic_DNA"/>
</dbReference>
<keyword evidence="3" id="KW-1185">Reference proteome</keyword>
<feature type="region of interest" description="Disordered" evidence="1">
    <location>
        <begin position="1"/>
        <end position="27"/>
    </location>
</feature>
<protein>
    <submittedName>
        <fullName evidence="2">Uncharacterized protein</fullName>
    </submittedName>
</protein>
<dbReference type="Proteomes" id="UP000002669">
    <property type="component" value="Unassembled WGS sequence"/>
</dbReference>